<gene>
    <name evidence="1" type="ORF">DEIGR_101994</name>
</gene>
<reference evidence="2" key="1">
    <citation type="submission" date="2015-11" db="EMBL/GenBank/DDBJ databases">
        <title>Draft Genome Sequence of the Radioresistant Bacterium Deinococcus grandis, Isolated from Freshwater Fish in Japan.</title>
        <authorList>
            <person name="Satoh K."/>
            <person name="Onodera T."/>
            <person name="Omoso K."/>
            <person name="Takeda-Yano K."/>
            <person name="Katayama T."/>
            <person name="Oono Y."/>
            <person name="Narumi I."/>
        </authorList>
    </citation>
    <scope>NUCLEOTIDE SEQUENCE [LARGE SCALE GENOMIC DNA]</scope>
    <source>
        <strain evidence="2">ATCC 43672</strain>
    </source>
</reference>
<sequence length="73" mass="8051">MSNPRQDANRALIDLLIEQIEGGPDLRFGQVLWNLGIVMSDGAGGILDPHAEESVVTLDRAKQRAERLRRAAE</sequence>
<dbReference type="Proteomes" id="UP000056209">
    <property type="component" value="Unassembled WGS sequence"/>
</dbReference>
<dbReference type="OrthoDB" id="74125at2"/>
<comment type="caution">
    <text evidence="1">The sequence shown here is derived from an EMBL/GenBank/DDBJ whole genome shotgun (WGS) entry which is preliminary data.</text>
</comment>
<evidence type="ECO:0000313" key="2">
    <source>
        <dbReference type="Proteomes" id="UP000056209"/>
    </source>
</evidence>
<accession>A0A100HJV5</accession>
<organism evidence="1 2">
    <name type="scientific">Deinococcus grandis</name>
    <dbReference type="NCBI Taxonomy" id="57498"/>
    <lineage>
        <taxon>Bacteria</taxon>
        <taxon>Thermotogati</taxon>
        <taxon>Deinococcota</taxon>
        <taxon>Deinococci</taxon>
        <taxon>Deinococcales</taxon>
        <taxon>Deinococcaceae</taxon>
        <taxon>Deinococcus</taxon>
    </lineage>
</organism>
<name>A0A100HJV5_9DEIO</name>
<proteinExistence type="predicted"/>
<dbReference type="AlphaFoldDB" id="A0A100HJV5"/>
<keyword evidence="2" id="KW-1185">Reference proteome</keyword>
<dbReference type="EMBL" id="BCMS01000001">
    <property type="protein sequence ID" value="GAQ21967.1"/>
    <property type="molecule type" value="Genomic_DNA"/>
</dbReference>
<dbReference type="RefSeq" id="WP_153013698.1">
    <property type="nucleotide sequence ID" value="NZ_BCMS01000001.1"/>
</dbReference>
<evidence type="ECO:0000313" key="1">
    <source>
        <dbReference type="EMBL" id="GAQ21967.1"/>
    </source>
</evidence>
<protein>
    <submittedName>
        <fullName evidence="1">Uncharacterized protein</fullName>
    </submittedName>
</protein>